<evidence type="ECO:0000313" key="3">
    <source>
        <dbReference type="Proteomes" id="UP000827549"/>
    </source>
</evidence>
<dbReference type="EMBL" id="CP086715">
    <property type="protein sequence ID" value="WOO78622.1"/>
    <property type="molecule type" value="Genomic_DNA"/>
</dbReference>
<protein>
    <submittedName>
        <fullName evidence="2">Uncharacterized protein</fullName>
    </submittedName>
</protein>
<reference evidence="2" key="1">
    <citation type="submission" date="2023-10" db="EMBL/GenBank/DDBJ databases">
        <authorList>
            <person name="Noh H."/>
        </authorList>
    </citation>
    <scope>NUCLEOTIDE SEQUENCE</scope>
    <source>
        <strain evidence="2">DUCC4014</strain>
    </source>
</reference>
<dbReference type="RefSeq" id="XP_062624654.1">
    <property type="nucleotide sequence ID" value="XM_062768670.1"/>
</dbReference>
<dbReference type="Proteomes" id="UP000827549">
    <property type="component" value="Chromosome 2"/>
</dbReference>
<evidence type="ECO:0000313" key="2">
    <source>
        <dbReference type="EMBL" id="WOO78622.1"/>
    </source>
</evidence>
<organism evidence="2 3">
    <name type="scientific">Vanrija pseudolonga</name>
    <dbReference type="NCBI Taxonomy" id="143232"/>
    <lineage>
        <taxon>Eukaryota</taxon>
        <taxon>Fungi</taxon>
        <taxon>Dikarya</taxon>
        <taxon>Basidiomycota</taxon>
        <taxon>Agaricomycotina</taxon>
        <taxon>Tremellomycetes</taxon>
        <taxon>Trichosporonales</taxon>
        <taxon>Trichosporonaceae</taxon>
        <taxon>Vanrija</taxon>
    </lineage>
</organism>
<keyword evidence="3" id="KW-1185">Reference proteome</keyword>
<evidence type="ECO:0000256" key="1">
    <source>
        <dbReference type="SAM" id="MobiDB-lite"/>
    </source>
</evidence>
<feature type="region of interest" description="Disordered" evidence="1">
    <location>
        <begin position="152"/>
        <end position="172"/>
    </location>
</feature>
<gene>
    <name evidence="2" type="ORF">LOC62_02G002166</name>
</gene>
<sequence>MATFFRRLAIIVGERLGPAAPLPPRLNANRLSSAAVVEIKARAVAYEALATPSLSSSTTSLASSGRPATPDRVSVTTVEVAGGMVPHPAYTVLSPVVVNGGVEYHLLPAPAATTTILQELALAPFTKPHPRTLPKKVARAAKLIARVKAIKSRPRTPTEPTTRPTGLYVKNHPNEDHRVQASIAGPKATVNSNMHQVPPTSASFLARTPDPRVFIGHVTGSDPESVYVRYNGANVDRIESMKRDGVVLEQDPLLDSQFPLLGEGHASSDRFANAVGRLSLVEAAAENARLLRDTANVTASTWAGPADCKTLLHNQLDNYTATKIASLYAEIDRAQSVVSGIISAYNVLDSSFGASKLAEATRTASATIRSIPNFNSFVASISGDPYTVGGLEFAVTCPRKEALYYPTTHCIFKNTVVQGSWEEVMG</sequence>
<dbReference type="AlphaFoldDB" id="A0AAF0Y268"/>
<proteinExistence type="predicted"/>
<dbReference type="GeneID" id="87805414"/>
<accession>A0AAF0Y268</accession>
<name>A0AAF0Y268_9TREE</name>